<dbReference type="Proteomes" id="UP000735302">
    <property type="component" value="Unassembled WGS sequence"/>
</dbReference>
<evidence type="ECO:0000313" key="2">
    <source>
        <dbReference type="EMBL" id="GFO39174.1"/>
    </source>
</evidence>
<comment type="caution">
    <text evidence="2">The sequence shown here is derived from an EMBL/GenBank/DDBJ whole genome shotgun (WGS) entry which is preliminary data.</text>
</comment>
<feature type="compositionally biased region" description="Polar residues" evidence="1">
    <location>
        <begin position="106"/>
        <end position="117"/>
    </location>
</feature>
<proteinExistence type="predicted"/>
<accession>A0AAV4D4R2</accession>
<evidence type="ECO:0000313" key="3">
    <source>
        <dbReference type="Proteomes" id="UP000735302"/>
    </source>
</evidence>
<name>A0AAV4D4R2_9GAST</name>
<gene>
    <name evidence="2" type="ORF">PoB_006567900</name>
</gene>
<organism evidence="2 3">
    <name type="scientific">Plakobranchus ocellatus</name>
    <dbReference type="NCBI Taxonomy" id="259542"/>
    <lineage>
        <taxon>Eukaryota</taxon>
        <taxon>Metazoa</taxon>
        <taxon>Spiralia</taxon>
        <taxon>Lophotrochozoa</taxon>
        <taxon>Mollusca</taxon>
        <taxon>Gastropoda</taxon>
        <taxon>Heterobranchia</taxon>
        <taxon>Euthyneura</taxon>
        <taxon>Panpulmonata</taxon>
        <taxon>Sacoglossa</taxon>
        <taxon>Placobranchoidea</taxon>
        <taxon>Plakobranchidae</taxon>
        <taxon>Plakobranchus</taxon>
    </lineage>
</organism>
<reference evidence="2 3" key="1">
    <citation type="journal article" date="2021" name="Elife">
        <title>Chloroplast acquisition without the gene transfer in kleptoplastic sea slugs, Plakobranchus ocellatus.</title>
        <authorList>
            <person name="Maeda T."/>
            <person name="Takahashi S."/>
            <person name="Yoshida T."/>
            <person name="Shimamura S."/>
            <person name="Takaki Y."/>
            <person name="Nagai Y."/>
            <person name="Toyoda A."/>
            <person name="Suzuki Y."/>
            <person name="Arimoto A."/>
            <person name="Ishii H."/>
            <person name="Satoh N."/>
            <person name="Nishiyama T."/>
            <person name="Hasebe M."/>
            <person name="Maruyama T."/>
            <person name="Minagawa J."/>
            <person name="Obokata J."/>
            <person name="Shigenobu S."/>
        </authorList>
    </citation>
    <scope>NUCLEOTIDE SEQUENCE [LARGE SCALE GENOMIC DNA]</scope>
</reference>
<evidence type="ECO:0000256" key="1">
    <source>
        <dbReference type="SAM" id="MobiDB-lite"/>
    </source>
</evidence>
<protein>
    <submittedName>
        <fullName evidence="2">Uncharacterized protein</fullName>
    </submittedName>
</protein>
<sequence length="117" mass="12758">MHRCDLRTHSLNQVGDRMVKTVDSVASCNTDSLNQFLKYFALNVSMKFSRFVFHTHTRGVGGSVVSKSALRPAGTLLSQVRAPPPAPQPDGGPKSLRSPCCGLATYKNQPTPTTSYY</sequence>
<feature type="region of interest" description="Disordered" evidence="1">
    <location>
        <begin position="77"/>
        <end position="117"/>
    </location>
</feature>
<dbReference type="AlphaFoldDB" id="A0AAV4D4R2"/>
<dbReference type="EMBL" id="BLXT01007446">
    <property type="protein sequence ID" value="GFO39174.1"/>
    <property type="molecule type" value="Genomic_DNA"/>
</dbReference>
<keyword evidence="3" id="KW-1185">Reference proteome</keyword>